<keyword evidence="2" id="KW-1185">Reference proteome</keyword>
<protein>
    <submittedName>
        <fullName evidence="1">Uncharacterized protein</fullName>
    </submittedName>
</protein>
<dbReference type="KEGG" id="sarm:DVA86_20445"/>
<sequence length="114" mass="12415">MDGAGRRPVDAVLWLSRCRVCSGWARVRSPWGVPTGPQALHWTRYERWPVQLDWGLRGLPEGSVGCSHTVPSECSGSIAMLIRAMGGVSCSELEIGWGWCWLASCGRGSGWSAL</sequence>
<dbReference type="EMBL" id="CP031320">
    <property type="protein sequence ID" value="AXK34665.1"/>
    <property type="molecule type" value="Genomic_DNA"/>
</dbReference>
<evidence type="ECO:0000313" key="1">
    <source>
        <dbReference type="EMBL" id="AXK34665.1"/>
    </source>
</evidence>
<organism evidence="1 2">
    <name type="scientific">Streptomyces armeniacus</name>
    <dbReference type="NCBI Taxonomy" id="83291"/>
    <lineage>
        <taxon>Bacteria</taxon>
        <taxon>Bacillati</taxon>
        <taxon>Actinomycetota</taxon>
        <taxon>Actinomycetes</taxon>
        <taxon>Kitasatosporales</taxon>
        <taxon>Streptomycetaceae</taxon>
        <taxon>Streptomyces</taxon>
    </lineage>
</organism>
<proteinExistence type="predicted"/>
<reference evidence="1 2" key="1">
    <citation type="submission" date="2018-07" db="EMBL/GenBank/DDBJ databases">
        <title>Draft genome of the type strain Streptomyces armeniacus ATCC 15676.</title>
        <authorList>
            <person name="Labana P."/>
            <person name="Gosse J.T."/>
            <person name="Boddy C.N."/>
        </authorList>
    </citation>
    <scope>NUCLEOTIDE SEQUENCE [LARGE SCALE GENOMIC DNA]</scope>
    <source>
        <strain evidence="1 2">ATCC 15676</strain>
    </source>
</reference>
<evidence type="ECO:0000313" key="2">
    <source>
        <dbReference type="Proteomes" id="UP000254425"/>
    </source>
</evidence>
<name>A0A345XSP9_9ACTN</name>
<accession>A0A345XSP9</accession>
<gene>
    <name evidence="1" type="ORF">DVA86_20445</name>
</gene>
<dbReference type="Proteomes" id="UP000254425">
    <property type="component" value="Chromosome"/>
</dbReference>
<dbReference type="AlphaFoldDB" id="A0A345XSP9"/>